<evidence type="ECO:0000313" key="3">
    <source>
        <dbReference type="EMBL" id="KAK7432206.1"/>
    </source>
</evidence>
<dbReference type="InterPro" id="IPR010730">
    <property type="entry name" value="HET"/>
</dbReference>
<comment type="caution">
    <text evidence="3">The sequence shown here is derived from an EMBL/GenBank/DDBJ whole genome shotgun (WGS) entry which is preliminary data.</text>
</comment>
<protein>
    <recommendedName>
        <fullName evidence="2">Heterokaryon incompatibility domain-containing protein</fullName>
    </recommendedName>
</protein>
<name>A0ABR1IF01_9HYPO</name>
<dbReference type="PANTHER" id="PTHR33112">
    <property type="entry name" value="DOMAIN PROTEIN, PUTATIVE-RELATED"/>
    <property type="match status" value="1"/>
</dbReference>
<dbReference type="PANTHER" id="PTHR33112:SF12">
    <property type="entry name" value="HETEROKARYON INCOMPATIBILITY DOMAIN-CONTAINING PROTEIN"/>
    <property type="match status" value="1"/>
</dbReference>
<dbReference type="Pfam" id="PF06985">
    <property type="entry name" value="HET"/>
    <property type="match status" value="1"/>
</dbReference>
<keyword evidence="4" id="KW-1185">Reference proteome</keyword>
<feature type="compositionally biased region" description="Polar residues" evidence="1">
    <location>
        <begin position="22"/>
        <end position="31"/>
    </location>
</feature>
<reference evidence="3 4" key="1">
    <citation type="journal article" date="2025" name="Microbiol. Resour. Announc.">
        <title>Draft genome sequences for Neonectria magnoliae and Neonectria punicea, canker pathogens of Liriodendron tulipifera and Acer saccharum in West Virginia.</title>
        <authorList>
            <person name="Petronek H.M."/>
            <person name="Kasson M.T."/>
            <person name="Metheny A.M."/>
            <person name="Stauder C.M."/>
            <person name="Lovett B."/>
            <person name="Lynch S.C."/>
            <person name="Garnas J.R."/>
            <person name="Kasson L.R."/>
            <person name="Stajich J.E."/>
        </authorList>
    </citation>
    <scope>NUCLEOTIDE SEQUENCE [LARGE SCALE GENOMIC DNA]</scope>
    <source>
        <strain evidence="3 4">NRRL 64651</strain>
    </source>
</reference>
<gene>
    <name evidence="3" type="ORF">QQZ08_001151</name>
</gene>
<dbReference type="EMBL" id="JAZAVK010000006">
    <property type="protein sequence ID" value="KAK7432206.1"/>
    <property type="molecule type" value="Genomic_DNA"/>
</dbReference>
<feature type="domain" description="Heterokaryon incompatibility" evidence="2">
    <location>
        <begin position="288"/>
        <end position="438"/>
    </location>
</feature>
<evidence type="ECO:0000259" key="2">
    <source>
        <dbReference type="Pfam" id="PF06985"/>
    </source>
</evidence>
<organism evidence="3 4">
    <name type="scientific">Neonectria magnoliae</name>
    <dbReference type="NCBI Taxonomy" id="2732573"/>
    <lineage>
        <taxon>Eukaryota</taxon>
        <taxon>Fungi</taxon>
        <taxon>Dikarya</taxon>
        <taxon>Ascomycota</taxon>
        <taxon>Pezizomycotina</taxon>
        <taxon>Sordariomycetes</taxon>
        <taxon>Hypocreomycetidae</taxon>
        <taxon>Hypocreales</taxon>
        <taxon>Nectriaceae</taxon>
        <taxon>Neonectria</taxon>
    </lineage>
</organism>
<proteinExistence type="predicted"/>
<feature type="region of interest" description="Disordered" evidence="1">
    <location>
        <begin position="22"/>
        <end position="48"/>
    </location>
</feature>
<evidence type="ECO:0000256" key="1">
    <source>
        <dbReference type="SAM" id="MobiDB-lite"/>
    </source>
</evidence>
<sequence length="804" mass="91089">MSQRSLYQYSSFMLTPVTADSLSTGTLQSRPMDSYEDDWETESSSSFDSSDLAMEVQDLALDTSPLNPVPPSVSRPDNALCEFCKALELTPRRFVILPGDKEYGKANEPEQDGIEFGTVEEVMKRKSCPLCRLTLEALGGNRVPTSEDGEAVVIELAWSTDGPRPDPSAPWSHVPTVRVLGPHVRKQSGGFIHLEGLNIFPEITLVANDSPVPAATRYFARPILPDKIDFSLIKRWLSACEEKHGEGCRVNQVITELGRSHPVDEVPEFRCIDVQAACLVKPPTGCQYAALSYVWGREWFFTTLEANVKDLEEPAAFERQEYRDEIPQTIKDAIHITREIGIRYLWADSLCIVQDDVYETKTETIKKMDLVYSAANLVIIAAGSPNAHAGIAGIRPGTREFQQPIEEIGPGFNLAFKTRWQDSMERTVYNTRGWTYQEIHFATRALVFTGGQVAFRCQAVSEWQEDIFETEAKLDRDGGGPFHGDDIGEFEGLIQTYSGKVLTYNADIYNGFAGVAQQLAYRLETDLCHGTPTAYFDWFLLWGPLADQTRRLSDAVDVKQRHPIAPSWSWAGWVGPCFPRIWDWYNRSIRRVKKAIAKRTWIIWYHRESHDSDHVSLIWRHPRLASKAKNLNFYGTHMTKRFKMDCSRTQPTARILNEENTPNYAFDILSSEPGSGFLQFWTVSMILRLDESTSDTEDLGPVHTRRRLGIFGRSGRELGTIQVPAWWAERELMTQECEFILICEGRDHRAENGRIDDEQGWRYMAMLIEWHGEYAERIALGSIGNGDVDEALGNGAVWKEIILG</sequence>
<accession>A0ABR1IF01</accession>
<evidence type="ECO:0000313" key="4">
    <source>
        <dbReference type="Proteomes" id="UP001498421"/>
    </source>
</evidence>
<dbReference type="Proteomes" id="UP001498421">
    <property type="component" value="Unassembled WGS sequence"/>
</dbReference>